<reference evidence="1 2" key="1">
    <citation type="submission" date="2016-10" db="EMBL/GenBank/DDBJ databases">
        <authorList>
            <person name="de Groot N.N."/>
        </authorList>
    </citation>
    <scope>NUCLEOTIDE SEQUENCE [LARGE SCALE GENOMIC DNA]</scope>
    <source>
        <strain evidence="1 2">Nm24</strain>
    </source>
</reference>
<gene>
    <name evidence="1" type="ORF">SAMN05216339_101420</name>
</gene>
<dbReference type="AlphaFoldDB" id="A0A1I7FCP7"/>
<evidence type="ECO:0000313" key="1">
    <source>
        <dbReference type="EMBL" id="SFU33980.1"/>
    </source>
</evidence>
<accession>A0A1I7FCP7</accession>
<dbReference type="RefSeq" id="WP_074926601.1">
    <property type="nucleotide sequence ID" value="NZ_FPBL01000001.1"/>
</dbReference>
<dbReference type="Proteomes" id="UP000183926">
    <property type="component" value="Unassembled WGS sequence"/>
</dbReference>
<evidence type="ECO:0000313" key="2">
    <source>
        <dbReference type="Proteomes" id="UP000183926"/>
    </source>
</evidence>
<protein>
    <submittedName>
        <fullName evidence="1">Uncharacterized protein</fullName>
    </submittedName>
</protein>
<dbReference type="OrthoDB" id="9135482at2"/>
<dbReference type="EMBL" id="FPBL01000001">
    <property type="protein sequence ID" value="SFU33980.1"/>
    <property type="molecule type" value="Genomic_DNA"/>
</dbReference>
<name>A0A1I7FCP7_9PROT</name>
<proteinExistence type="predicted"/>
<organism evidence="1 2">
    <name type="scientific">Nitrosomonas eutropha</name>
    <dbReference type="NCBI Taxonomy" id="916"/>
    <lineage>
        <taxon>Bacteria</taxon>
        <taxon>Pseudomonadati</taxon>
        <taxon>Pseudomonadota</taxon>
        <taxon>Betaproteobacteria</taxon>
        <taxon>Nitrosomonadales</taxon>
        <taxon>Nitrosomonadaceae</taxon>
        <taxon>Nitrosomonas</taxon>
    </lineage>
</organism>
<sequence>MKRLLEHSTEKKDQKFTDRAKLRLRLAAGLIGGQGRTLKLDRANFYPEMLEVIERQTPEQREYIKSLVDWLEDYENAVKAEEPRIQAPKK</sequence>